<reference evidence="5" key="1">
    <citation type="journal article" date="2019" name="Int. J. Syst. Evol. Microbiol.">
        <title>The Global Catalogue of Microorganisms (GCM) 10K type strain sequencing project: providing services to taxonomists for standard genome sequencing and annotation.</title>
        <authorList>
            <consortium name="The Broad Institute Genomics Platform"/>
            <consortium name="The Broad Institute Genome Sequencing Center for Infectious Disease"/>
            <person name="Wu L."/>
            <person name="Ma J."/>
        </authorList>
    </citation>
    <scope>NUCLEOTIDE SEQUENCE [LARGE SCALE GENOMIC DNA]</scope>
    <source>
        <strain evidence="5">KCTC 42423</strain>
    </source>
</reference>
<dbReference type="EMBL" id="JBHULX010000022">
    <property type="protein sequence ID" value="MFD2591781.1"/>
    <property type="molecule type" value="Genomic_DNA"/>
</dbReference>
<dbReference type="Pfam" id="PF14501">
    <property type="entry name" value="HATPase_c_5"/>
    <property type="match status" value="1"/>
</dbReference>
<dbReference type="GO" id="GO:0004673">
    <property type="term" value="F:protein histidine kinase activity"/>
    <property type="evidence" value="ECO:0007669"/>
    <property type="project" value="UniProtKB-EC"/>
</dbReference>
<dbReference type="EC" id="2.7.13.3" evidence="4"/>
<keyword evidence="4" id="KW-0418">Kinase</keyword>
<keyword evidence="5" id="KW-1185">Reference proteome</keyword>
<dbReference type="PANTHER" id="PTHR34220:SF7">
    <property type="entry name" value="SENSOR HISTIDINE KINASE YPDA"/>
    <property type="match status" value="1"/>
</dbReference>
<evidence type="ECO:0000259" key="2">
    <source>
        <dbReference type="Pfam" id="PF06580"/>
    </source>
</evidence>
<protein>
    <submittedName>
        <fullName evidence="4">Sensor histidine kinase</fullName>
        <ecNumber evidence="4">2.7.13.3</ecNumber>
    </submittedName>
</protein>
<evidence type="ECO:0000259" key="3">
    <source>
        <dbReference type="Pfam" id="PF14501"/>
    </source>
</evidence>
<sequence>MFCITRRGVETFYLIVFFTLFFLFERFTAQEKEIEAAKTAQYQSELKSLKAQIHPHFIFNTLNAIYSHAIVENLDSKFSNLIFQFSDILKYVVYEGQVKEVALSRELEIIESYITLQSFRHEEHVIVQYTSEITNNRLYIAPLLLITFIENAFKHTGNLTGEQHPITIEIREHSNVLHFYCKNPYASKNDDILSSIRETESSENGIGLENTKKRLDILYPEKHHLHITKEASFFSVRLQIHLL</sequence>
<keyword evidence="1" id="KW-0812">Transmembrane</keyword>
<dbReference type="InterPro" id="IPR050640">
    <property type="entry name" value="Bact_2-comp_sensor_kinase"/>
</dbReference>
<dbReference type="Pfam" id="PF06580">
    <property type="entry name" value="His_kinase"/>
    <property type="match status" value="1"/>
</dbReference>
<dbReference type="InterPro" id="IPR010559">
    <property type="entry name" value="Sig_transdc_His_kin_internal"/>
</dbReference>
<keyword evidence="1" id="KW-1133">Transmembrane helix</keyword>
<dbReference type="SUPFAM" id="SSF55874">
    <property type="entry name" value="ATPase domain of HSP90 chaperone/DNA topoisomerase II/histidine kinase"/>
    <property type="match status" value="1"/>
</dbReference>
<accession>A0ABW5NAC2</accession>
<proteinExistence type="predicted"/>
<dbReference type="InterPro" id="IPR036890">
    <property type="entry name" value="HATPase_C_sf"/>
</dbReference>
<feature type="transmembrane region" description="Helical" evidence="1">
    <location>
        <begin position="12"/>
        <end position="29"/>
    </location>
</feature>
<evidence type="ECO:0000313" key="4">
    <source>
        <dbReference type="EMBL" id="MFD2591781.1"/>
    </source>
</evidence>
<keyword evidence="4" id="KW-0808">Transferase</keyword>
<feature type="domain" description="Signal transduction histidine kinase internal region" evidence="2">
    <location>
        <begin position="44"/>
        <end position="124"/>
    </location>
</feature>
<name>A0ABW5NAC2_9FLAO</name>
<evidence type="ECO:0000256" key="1">
    <source>
        <dbReference type="SAM" id="Phobius"/>
    </source>
</evidence>
<comment type="caution">
    <text evidence="4">The sequence shown here is derived from an EMBL/GenBank/DDBJ whole genome shotgun (WGS) entry which is preliminary data.</text>
</comment>
<dbReference type="PANTHER" id="PTHR34220">
    <property type="entry name" value="SENSOR HISTIDINE KINASE YPDA"/>
    <property type="match status" value="1"/>
</dbReference>
<dbReference type="RefSeq" id="WP_378298177.1">
    <property type="nucleotide sequence ID" value="NZ_JBHULX010000022.1"/>
</dbReference>
<feature type="domain" description="Sensor histidine kinase NatK-like C-terminal" evidence="3">
    <location>
        <begin position="147"/>
        <end position="240"/>
    </location>
</feature>
<dbReference type="InterPro" id="IPR032834">
    <property type="entry name" value="NatK-like_C"/>
</dbReference>
<keyword evidence="1" id="KW-0472">Membrane</keyword>
<dbReference type="Proteomes" id="UP001597459">
    <property type="component" value="Unassembled WGS sequence"/>
</dbReference>
<gene>
    <name evidence="4" type="ORF">ACFSTE_13155</name>
</gene>
<organism evidence="4 5">
    <name type="scientific">Aquimarina hainanensis</name>
    <dbReference type="NCBI Taxonomy" id="1578017"/>
    <lineage>
        <taxon>Bacteria</taxon>
        <taxon>Pseudomonadati</taxon>
        <taxon>Bacteroidota</taxon>
        <taxon>Flavobacteriia</taxon>
        <taxon>Flavobacteriales</taxon>
        <taxon>Flavobacteriaceae</taxon>
        <taxon>Aquimarina</taxon>
    </lineage>
</organism>
<evidence type="ECO:0000313" key="5">
    <source>
        <dbReference type="Proteomes" id="UP001597459"/>
    </source>
</evidence>